<evidence type="ECO:0000259" key="6">
    <source>
        <dbReference type="PROSITE" id="PS50893"/>
    </source>
</evidence>
<comment type="subcellular location">
    <subcellularLocation>
        <location evidence="1">Cell inner membrane</location>
        <topology evidence="1">Peripheral membrane protein</topology>
    </subcellularLocation>
</comment>
<proteinExistence type="inferred from homology"/>
<protein>
    <submittedName>
        <fullName evidence="7">Oligopeptide/dipeptide ABC transporter ATP-binding protein</fullName>
    </submittedName>
</protein>
<comment type="caution">
    <text evidence="7">The sequence shown here is derived from an EMBL/GenBank/DDBJ whole genome shotgun (WGS) entry which is preliminary data.</text>
</comment>
<dbReference type="PANTHER" id="PTHR43776:SF7">
    <property type="entry name" value="D,D-DIPEPTIDE TRANSPORT ATP-BINDING PROTEIN DDPF-RELATED"/>
    <property type="match status" value="1"/>
</dbReference>
<feature type="domain" description="ABC transporter" evidence="6">
    <location>
        <begin position="8"/>
        <end position="257"/>
    </location>
</feature>
<keyword evidence="5 7" id="KW-0067">ATP-binding</keyword>
<keyword evidence="3" id="KW-0813">Transport</keyword>
<dbReference type="InterPro" id="IPR013563">
    <property type="entry name" value="Oligopep_ABC_C"/>
</dbReference>
<dbReference type="GO" id="GO:0016887">
    <property type="term" value="F:ATP hydrolysis activity"/>
    <property type="evidence" value="ECO:0007669"/>
    <property type="project" value="InterPro"/>
</dbReference>
<reference evidence="7 8" key="1">
    <citation type="submission" date="2020-08" db="EMBL/GenBank/DDBJ databases">
        <title>Genomic Encyclopedia of Type Strains, Phase III (KMG-III): the genomes of soil and plant-associated and newly described type strains.</title>
        <authorList>
            <person name="Whitman W."/>
        </authorList>
    </citation>
    <scope>NUCLEOTIDE SEQUENCE [LARGE SCALE GENOMIC DNA]</scope>
    <source>
        <strain evidence="7 8">CECT 7015</strain>
    </source>
</reference>
<keyword evidence="8" id="KW-1185">Reference proteome</keyword>
<name>A0A839UDX3_9HYPH</name>
<evidence type="ECO:0000256" key="1">
    <source>
        <dbReference type="ARBA" id="ARBA00004417"/>
    </source>
</evidence>
<dbReference type="EMBL" id="JACHXN010000010">
    <property type="protein sequence ID" value="MBB3146901.1"/>
    <property type="molecule type" value="Genomic_DNA"/>
</dbReference>
<dbReference type="Proteomes" id="UP000554520">
    <property type="component" value="Unassembled WGS sequence"/>
</dbReference>
<comment type="similarity">
    <text evidence="2">Belongs to the ABC transporter superfamily.</text>
</comment>
<dbReference type="CDD" id="cd03257">
    <property type="entry name" value="ABC_NikE_OppD_transporters"/>
    <property type="match status" value="1"/>
</dbReference>
<dbReference type="InterPro" id="IPR050319">
    <property type="entry name" value="ABC_transp_ATP-bind"/>
</dbReference>
<dbReference type="GO" id="GO:0005886">
    <property type="term" value="C:plasma membrane"/>
    <property type="evidence" value="ECO:0007669"/>
    <property type="project" value="UniProtKB-SubCell"/>
</dbReference>
<dbReference type="GO" id="GO:0005524">
    <property type="term" value="F:ATP binding"/>
    <property type="evidence" value="ECO:0007669"/>
    <property type="project" value="UniProtKB-KW"/>
</dbReference>
<evidence type="ECO:0000313" key="7">
    <source>
        <dbReference type="EMBL" id="MBB3146901.1"/>
    </source>
</evidence>
<dbReference type="RefSeq" id="WP_183662845.1">
    <property type="nucleotide sequence ID" value="NZ_JACHXN010000010.1"/>
</dbReference>
<dbReference type="FunFam" id="3.40.50.300:FF:000016">
    <property type="entry name" value="Oligopeptide ABC transporter ATP-binding component"/>
    <property type="match status" value="1"/>
</dbReference>
<sequence length="327" mass="35703">MTALRPLVQVEGLTKTFLSRGAVGGRVQTTKAVSNVSFAIGRSENLALVGESGSGKTTTGRLLLRLLDATSGMVRFDGTDIAALSRSALRPFRRRMQIVFQDPYSSLNPYLRVGDAVEEGLIIHGIGNAGQRRDRVAELFELVGLRAHQAERFPHEFSGGQRQRIGIARALAVNPEFIVADEPVSALDVSVQAQILNLLEELRRKLGLAMLFIAHDLAVVRYVATHVGVMYLGHIVEMATADRLFEATRHPYTEALLSAAPRLELGHGAERIVLSGDIPSPIDPPSGCPFRTRCRHARTECADAPMTLEAVGPDQVTACIRYREIYS</sequence>
<dbReference type="InterPro" id="IPR027417">
    <property type="entry name" value="P-loop_NTPase"/>
</dbReference>
<dbReference type="GO" id="GO:0015833">
    <property type="term" value="P:peptide transport"/>
    <property type="evidence" value="ECO:0007669"/>
    <property type="project" value="InterPro"/>
</dbReference>
<dbReference type="SUPFAM" id="SSF52540">
    <property type="entry name" value="P-loop containing nucleoside triphosphate hydrolases"/>
    <property type="match status" value="1"/>
</dbReference>
<dbReference type="InterPro" id="IPR003439">
    <property type="entry name" value="ABC_transporter-like_ATP-bd"/>
</dbReference>
<gene>
    <name evidence="7" type="ORF">FHS21_003317</name>
</gene>
<evidence type="ECO:0000256" key="2">
    <source>
        <dbReference type="ARBA" id="ARBA00005417"/>
    </source>
</evidence>
<dbReference type="PANTHER" id="PTHR43776">
    <property type="entry name" value="TRANSPORT ATP-BINDING PROTEIN"/>
    <property type="match status" value="1"/>
</dbReference>
<evidence type="ECO:0000313" key="8">
    <source>
        <dbReference type="Proteomes" id="UP000554520"/>
    </source>
</evidence>
<accession>A0A839UDX3</accession>
<dbReference type="AlphaFoldDB" id="A0A839UDX3"/>
<dbReference type="Pfam" id="PF08352">
    <property type="entry name" value="oligo_HPY"/>
    <property type="match status" value="1"/>
</dbReference>
<dbReference type="SMART" id="SM00382">
    <property type="entry name" value="AAA"/>
    <property type="match status" value="1"/>
</dbReference>
<dbReference type="PROSITE" id="PS00211">
    <property type="entry name" value="ABC_TRANSPORTER_1"/>
    <property type="match status" value="1"/>
</dbReference>
<dbReference type="GO" id="GO:0055085">
    <property type="term" value="P:transmembrane transport"/>
    <property type="evidence" value="ECO:0007669"/>
    <property type="project" value="UniProtKB-ARBA"/>
</dbReference>
<evidence type="ECO:0000256" key="4">
    <source>
        <dbReference type="ARBA" id="ARBA00022741"/>
    </source>
</evidence>
<dbReference type="InterPro" id="IPR003593">
    <property type="entry name" value="AAA+_ATPase"/>
</dbReference>
<evidence type="ECO:0000256" key="3">
    <source>
        <dbReference type="ARBA" id="ARBA00022448"/>
    </source>
</evidence>
<organism evidence="7 8">
    <name type="scientific">Phyllobacterium trifolii</name>
    <dbReference type="NCBI Taxonomy" id="300193"/>
    <lineage>
        <taxon>Bacteria</taxon>
        <taxon>Pseudomonadati</taxon>
        <taxon>Pseudomonadota</taxon>
        <taxon>Alphaproteobacteria</taxon>
        <taxon>Hyphomicrobiales</taxon>
        <taxon>Phyllobacteriaceae</taxon>
        <taxon>Phyllobacterium</taxon>
    </lineage>
</organism>
<dbReference type="PROSITE" id="PS50893">
    <property type="entry name" value="ABC_TRANSPORTER_2"/>
    <property type="match status" value="1"/>
</dbReference>
<evidence type="ECO:0000256" key="5">
    <source>
        <dbReference type="ARBA" id="ARBA00022840"/>
    </source>
</evidence>
<dbReference type="Gene3D" id="3.40.50.300">
    <property type="entry name" value="P-loop containing nucleotide triphosphate hydrolases"/>
    <property type="match status" value="1"/>
</dbReference>
<dbReference type="Pfam" id="PF00005">
    <property type="entry name" value="ABC_tran"/>
    <property type="match status" value="1"/>
</dbReference>
<dbReference type="InterPro" id="IPR017871">
    <property type="entry name" value="ABC_transporter-like_CS"/>
</dbReference>
<keyword evidence="4" id="KW-0547">Nucleotide-binding</keyword>
<dbReference type="NCBIfam" id="TIGR01727">
    <property type="entry name" value="oligo_HPY"/>
    <property type="match status" value="1"/>
</dbReference>